<feature type="transmembrane region" description="Helical" evidence="1">
    <location>
        <begin position="238"/>
        <end position="260"/>
    </location>
</feature>
<reference evidence="2 3" key="1">
    <citation type="submission" date="2016-10" db="EMBL/GenBank/DDBJ databases">
        <authorList>
            <person name="de Groot N.N."/>
        </authorList>
    </citation>
    <scope>NUCLEOTIDE SEQUENCE [LARGE SCALE GENOMIC DNA]</scope>
    <source>
        <strain evidence="2 3">DSM 44993</strain>
    </source>
</reference>
<keyword evidence="1" id="KW-0812">Transmembrane</keyword>
<feature type="transmembrane region" description="Helical" evidence="1">
    <location>
        <begin position="136"/>
        <end position="157"/>
    </location>
</feature>
<keyword evidence="1" id="KW-0472">Membrane</keyword>
<feature type="transmembrane region" description="Helical" evidence="1">
    <location>
        <begin position="93"/>
        <end position="116"/>
    </location>
</feature>
<gene>
    <name evidence="2" type="ORF">SAMN04489732_10630</name>
</gene>
<evidence type="ECO:0000313" key="3">
    <source>
        <dbReference type="Proteomes" id="UP000198582"/>
    </source>
</evidence>
<feature type="transmembrane region" description="Helical" evidence="1">
    <location>
        <begin position="272"/>
        <end position="290"/>
    </location>
</feature>
<keyword evidence="1" id="KW-1133">Transmembrane helix</keyword>
<feature type="transmembrane region" description="Helical" evidence="1">
    <location>
        <begin position="30"/>
        <end position="47"/>
    </location>
</feature>
<protein>
    <submittedName>
        <fullName evidence="2">Uncharacterized protein</fullName>
    </submittedName>
</protein>
<dbReference type="EMBL" id="FOEF01000006">
    <property type="protein sequence ID" value="SEP32334.1"/>
    <property type="molecule type" value="Genomic_DNA"/>
</dbReference>
<organism evidence="2 3">
    <name type="scientific">Amycolatopsis saalfeldensis</name>
    <dbReference type="NCBI Taxonomy" id="394193"/>
    <lineage>
        <taxon>Bacteria</taxon>
        <taxon>Bacillati</taxon>
        <taxon>Actinomycetota</taxon>
        <taxon>Actinomycetes</taxon>
        <taxon>Pseudonocardiales</taxon>
        <taxon>Pseudonocardiaceae</taxon>
        <taxon>Amycolatopsis</taxon>
    </lineage>
</organism>
<dbReference type="Proteomes" id="UP000198582">
    <property type="component" value="Unassembled WGS sequence"/>
</dbReference>
<evidence type="ECO:0000313" key="2">
    <source>
        <dbReference type="EMBL" id="SEP32334.1"/>
    </source>
</evidence>
<proteinExistence type="predicted"/>
<feature type="transmembrane region" description="Helical" evidence="1">
    <location>
        <begin position="67"/>
        <end position="86"/>
    </location>
</feature>
<evidence type="ECO:0000256" key="1">
    <source>
        <dbReference type="SAM" id="Phobius"/>
    </source>
</evidence>
<sequence length="334" mass="35319">MPRGVFGETLEAMTSWGNTFDRARALHRPLMVLAGAMAVLLVASAWGLLVDDRTLVNAPIWAKPFKFAVSVGLYALTLAWLLSLLTRGRRVGWWLGTVFAVGIGADMTMLVWQVIFRGRTLHFNQATPADQAINNAVATGAFTAWGMTAAVVVLLMFQKLPDRALAASLRWGTALATVGLGLALLMFSPTPAQQAVWAAGGKPSSVGGHTVGLADGGPGLPLLGWSTAGGDLRIPHFVGIHAIQALPLLALGLAALARRYPVLSSEVVRRRLVWTGAAGYAGLMALVTWQALRGQSIVRPDFWTLAAAAGLIAVVAAGVALSLRPRKVFALTEF</sequence>
<keyword evidence="3" id="KW-1185">Reference proteome</keyword>
<dbReference type="AlphaFoldDB" id="A0A1H8WXC5"/>
<dbReference type="STRING" id="394193.SAMN04489732_10630"/>
<feature type="transmembrane region" description="Helical" evidence="1">
    <location>
        <begin position="302"/>
        <end position="323"/>
    </location>
</feature>
<name>A0A1H8WXC5_9PSEU</name>
<accession>A0A1H8WXC5</accession>
<feature type="transmembrane region" description="Helical" evidence="1">
    <location>
        <begin position="169"/>
        <end position="187"/>
    </location>
</feature>